<dbReference type="SUPFAM" id="SSF49785">
    <property type="entry name" value="Galactose-binding domain-like"/>
    <property type="match status" value="2"/>
</dbReference>
<evidence type="ECO:0000313" key="1">
    <source>
        <dbReference type="EMBL" id="TLS51866.1"/>
    </source>
</evidence>
<keyword evidence="2" id="KW-1185">Reference proteome</keyword>
<dbReference type="InterPro" id="IPR050490">
    <property type="entry name" value="Bact_solute-bd_prot1"/>
</dbReference>
<dbReference type="Proteomes" id="UP000309676">
    <property type="component" value="Unassembled WGS sequence"/>
</dbReference>
<name>A0A5R9GC09_9BACL</name>
<dbReference type="Pfam" id="PF01547">
    <property type="entry name" value="SBP_bac_1"/>
    <property type="match status" value="1"/>
</dbReference>
<reference evidence="1 2" key="1">
    <citation type="submission" date="2019-05" db="EMBL/GenBank/DDBJ databases">
        <authorList>
            <person name="Narsing Rao M.P."/>
            <person name="Li W.J."/>
        </authorList>
    </citation>
    <scope>NUCLEOTIDE SEQUENCE [LARGE SCALE GENOMIC DNA]</scope>
    <source>
        <strain evidence="1 2">SYSU_K30003</strain>
    </source>
</reference>
<proteinExistence type="predicted"/>
<dbReference type="Gene3D" id="2.60.120.260">
    <property type="entry name" value="Galactose-binding domain-like"/>
    <property type="match status" value="2"/>
</dbReference>
<dbReference type="AlphaFoldDB" id="A0A5R9GC09"/>
<evidence type="ECO:0000313" key="2">
    <source>
        <dbReference type="Proteomes" id="UP000309676"/>
    </source>
</evidence>
<dbReference type="PANTHER" id="PTHR43649:SF27">
    <property type="entry name" value="EXTRACELLULAR SOLUTE-BINDING PROTEIN FAMILY 1"/>
    <property type="match status" value="1"/>
</dbReference>
<dbReference type="EMBL" id="VCIW01000007">
    <property type="protein sequence ID" value="TLS51866.1"/>
    <property type="molecule type" value="Genomic_DNA"/>
</dbReference>
<dbReference type="InterPro" id="IPR008979">
    <property type="entry name" value="Galactose-bd-like_sf"/>
</dbReference>
<dbReference type="SUPFAM" id="SSF53850">
    <property type="entry name" value="Periplasmic binding protein-like II"/>
    <property type="match status" value="1"/>
</dbReference>
<comment type="caution">
    <text evidence="1">The sequence shown here is derived from an EMBL/GenBank/DDBJ whole genome shotgun (WGS) entry which is preliminary data.</text>
</comment>
<protein>
    <submittedName>
        <fullName evidence="1">Extracellular solute-binding protein</fullName>
    </submittedName>
</protein>
<gene>
    <name evidence="1" type="ORF">FE782_13230</name>
</gene>
<dbReference type="PANTHER" id="PTHR43649">
    <property type="entry name" value="ARABINOSE-BINDING PROTEIN-RELATED"/>
    <property type="match status" value="1"/>
</dbReference>
<dbReference type="Gene3D" id="3.40.190.10">
    <property type="entry name" value="Periplasmic binding protein-like II"/>
    <property type="match status" value="1"/>
</dbReference>
<organism evidence="1 2">
    <name type="scientific">Paenibacillus antri</name>
    <dbReference type="NCBI Taxonomy" id="2582848"/>
    <lineage>
        <taxon>Bacteria</taxon>
        <taxon>Bacillati</taxon>
        <taxon>Bacillota</taxon>
        <taxon>Bacilli</taxon>
        <taxon>Bacillales</taxon>
        <taxon>Paenibacillaceae</taxon>
        <taxon>Paenibacillus</taxon>
    </lineage>
</organism>
<dbReference type="InterPro" id="IPR006059">
    <property type="entry name" value="SBP"/>
</dbReference>
<accession>A0A5R9GC09</accession>
<sequence length="1026" mass="116232">MNGLRSKGRGSDMQARNTRRSRPAVRLWISALCAILSLSLALTSAVWHPSPAAADEPRDRLQSMQEQFGRMYHDVLRQWEAEGLSAGTESFRIQATDYIAASDESGLAKGSYEGSGDVLIWRNDRDNWVEYEVDVPETGLYEMTVRYNHYRDESASGSRTYRPATFSIAVDGAFPFREARSIRFPRYFRDAMPLKVDRFGDHMRPQPIEVERWADLAVTDREDSYDVPLLWKLTEGTHTLRLQGFSSIVLDTIAFGPPAALPTYDEVLAGYPAANPAAGSEPIVIEAERMHEKNEVSIQILSDKDAFMTPKSDGATLFNGVGGNRWNDGGEQITWAFTVSEAGLYDIGLRVLNNLQSNVTSYRKLLIDGKVPFQEMLAFGIPYDNKWQRYILSNEERQPYAFYLEAGEHTLSMSVTYAPHKEVQALLEQAIQQLGSVTSDVQMLTRGEDDPNRTWDIEDNFPEIPEQLRQIQEKLHRMSELWIANNGRKDNNYQSLRTAISDIQDLVDRPNQIPNKKDTLAIIQSKVASITNQLTKQPLALDQIVLVPHGSGFPRMTANLWEKATNGVMNFARSFNEENQLSDNEEGVLNVWMNYGRDYVNLLQELADQYFTPETGIPVKIDLLPREELLVLANATNKAPDVALGISEGKPSEFAFRNSAADLSAFEGFEELIEHFAPGSMLPYYYDGGYYAVPETLQLKMLFYRKDILDQLGLGIPNTWHDVYEMLPTLQQNGYNFYIPTGEFLMFVYQNGADFYEEDGMRTGLDTPEGFTSFKQATELFSLYGIEQQVPSFYQHFRDGDMPIGIADLNTYLQLTVAAPELTGWWGMAPIPGYEGEQGEVERWAGGNIGMLSQGLGGFGAGTPASGAAGQSSAMIMKKSSNPEWGWEFIRWWMSSQIQEQFGSELEGFYGAEFRWNTANAEAFVKLPWTPDELDPLLEQWRWYKSMVNVPGSYFIPRELNNAWNRTVVDGMNYRSSLERAVMNIDRELIRKQTEFGYRDDSGNILETFGLPEVNRPWEGVDRYAD</sequence>